<evidence type="ECO:0000313" key="3">
    <source>
        <dbReference type="Proteomes" id="UP001219525"/>
    </source>
</evidence>
<sequence length="268" mass="29113">MPIRLSGWLPAELDPGWTHSLPTLESSWGPTGLQLMSTPVPHADPSPQPGGVTLATKGRDDYVTDPWDVGPALLWGSMLCHEGGGVVERDCDARPDAVQEATLSLGSACQSATSRPWPIKYCRGGRATSKPGKDECDPYPIGCDPQISEYPTDRSARARSERAGSGPRTAKLAHVGKHYNTWRDHTSHAADFGKLWRCPNMLPNFQRPVCDIERWSAYRVSHAGNQATTLHGILETPSADAKPWERLDISPGSLAIDDQLNGESGDEL</sequence>
<name>A0AAD7E186_9AGAR</name>
<evidence type="ECO:0000256" key="1">
    <source>
        <dbReference type="SAM" id="MobiDB-lite"/>
    </source>
</evidence>
<reference evidence="2" key="1">
    <citation type="submission" date="2023-03" db="EMBL/GenBank/DDBJ databases">
        <title>Massive genome expansion in bonnet fungi (Mycena s.s.) driven by repeated elements and novel gene families across ecological guilds.</title>
        <authorList>
            <consortium name="Lawrence Berkeley National Laboratory"/>
            <person name="Harder C.B."/>
            <person name="Miyauchi S."/>
            <person name="Viragh M."/>
            <person name="Kuo A."/>
            <person name="Thoen E."/>
            <person name="Andreopoulos B."/>
            <person name="Lu D."/>
            <person name="Skrede I."/>
            <person name="Drula E."/>
            <person name="Henrissat B."/>
            <person name="Morin E."/>
            <person name="Kohler A."/>
            <person name="Barry K."/>
            <person name="LaButti K."/>
            <person name="Morin E."/>
            <person name="Salamov A."/>
            <person name="Lipzen A."/>
            <person name="Mereny Z."/>
            <person name="Hegedus B."/>
            <person name="Baldrian P."/>
            <person name="Stursova M."/>
            <person name="Weitz H."/>
            <person name="Taylor A."/>
            <person name="Grigoriev I.V."/>
            <person name="Nagy L.G."/>
            <person name="Martin F."/>
            <person name="Kauserud H."/>
        </authorList>
    </citation>
    <scope>NUCLEOTIDE SEQUENCE</scope>
    <source>
        <strain evidence="2">9144</strain>
    </source>
</reference>
<organism evidence="2 3">
    <name type="scientific">Mycena pura</name>
    <dbReference type="NCBI Taxonomy" id="153505"/>
    <lineage>
        <taxon>Eukaryota</taxon>
        <taxon>Fungi</taxon>
        <taxon>Dikarya</taxon>
        <taxon>Basidiomycota</taxon>
        <taxon>Agaricomycotina</taxon>
        <taxon>Agaricomycetes</taxon>
        <taxon>Agaricomycetidae</taxon>
        <taxon>Agaricales</taxon>
        <taxon>Marasmiineae</taxon>
        <taxon>Mycenaceae</taxon>
        <taxon>Mycena</taxon>
    </lineage>
</organism>
<dbReference type="AlphaFoldDB" id="A0AAD7E186"/>
<evidence type="ECO:0000313" key="2">
    <source>
        <dbReference type="EMBL" id="KAJ7223340.1"/>
    </source>
</evidence>
<comment type="caution">
    <text evidence="2">The sequence shown here is derived from an EMBL/GenBank/DDBJ whole genome shotgun (WGS) entry which is preliminary data.</text>
</comment>
<feature type="region of interest" description="Disordered" evidence="1">
    <location>
        <begin position="150"/>
        <end position="170"/>
    </location>
</feature>
<keyword evidence="3" id="KW-1185">Reference proteome</keyword>
<proteinExistence type="predicted"/>
<feature type="compositionally biased region" description="Basic and acidic residues" evidence="1">
    <location>
        <begin position="151"/>
        <end position="162"/>
    </location>
</feature>
<dbReference type="Proteomes" id="UP001219525">
    <property type="component" value="Unassembled WGS sequence"/>
</dbReference>
<dbReference type="EMBL" id="JARJCW010000006">
    <property type="protein sequence ID" value="KAJ7223340.1"/>
    <property type="molecule type" value="Genomic_DNA"/>
</dbReference>
<gene>
    <name evidence="2" type="ORF">GGX14DRAFT_657952</name>
</gene>
<accession>A0AAD7E186</accession>
<protein>
    <submittedName>
        <fullName evidence="2">Uncharacterized protein</fullName>
    </submittedName>
</protein>